<evidence type="ECO:0000313" key="2">
    <source>
        <dbReference type="EMBL" id="VFQ68658.1"/>
    </source>
</evidence>
<organism evidence="2 3">
    <name type="scientific">Cuscuta campestris</name>
    <dbReference type="NCBI Taxonomy" id="132261"/>
    <lineage>
        <taxon>Eukaryota</taxon>
        <taxon>Viridiplantae</taxon>
        <taxon>Streptophyta</taxon>
        <taxon>Embryophyta</taxon>
        <taxon>Tracheophyta</taxon>
        <taxon>Spermatophyta</taxon>
        <taxon>Magnoliopsida</taxon>
        <taxon>eudicotyledons</taxon>
        <taxon>Gunneridae</taxon>
        <taxon>Pentapetalae</taxon>
        <taxon>asterids</taxon>
        <taxon>lamiids</taxon>
        <taxon>Solanales</taxon>
        <taxon>Convolvulaceae</taxon>
        <taxon>Cuscuteae</taxon>
        <taxon>Cuscuta</taxon>
        <taxon>Cuscuta subgen. Grammica</taxon>
        <taxon>Cuscuta sect. Cleistogrammica</taxon>
    </lineage>
</organism>
<feature type="region of interest" description="Disordered" evidence="1">
    <location>
        <begin position="37"/>
        <end position="92"/>
    </location>
</feature>
<gene>
    <name evidence="2" type="ORF">CCAM_LOCUS10434</name>
</gene>
<protein>
    <recommendedName>
        <fullName evidence="4">No apical meristem-associated C-terminal domain-containing protein</fullName>
    </recommendedName>
</protein>
<dbReference type="Proteomes" id="UP000595140">
    <property type="component" value="Unassembled WGS sequence"/>
</dbReference>
<sequence length="92" mass="10629">MNNVDVLRQATARYQDDQHQTKVPVDLWRILSHSPKWKQLNSSETGSSKKRPSAEVEADETIGSSEQRPPFNLDGSMDENPIPRRNRRKRSK</sequence>
<reference evidence="2 3" key="1">
    <citation type="submission" date="2018-04" db="EMBL/GenBank/DDBJ databases">
        <authorList>
            <person name="Vogel A."/>
        </authorList>
    </citation>
    <scope>NUCLEOTIDE SEQUENCE [LARGE SCALE GENOMIC DNA]</scope>
</reference>
<dbReference type="AlphaFoldDB" id="A0A484KVP0"/>
<proteinExistence type="predicted"/>
<name>A0A484KVP0_9ASTE</name>
<accession>A0A484KVP0</accession>
<keyword evidence="3" id="KW-1185">Reference proteome</keyword>
<evidence type="ECO:0000313" key="3">
    <source>
        <dbReference type="Proteomes" id="UP000595140"/>
    </source>
</evidence>
<dbReference type="EMBL" id="OOIL02000703">
    <property type="protein sequence ID" value="VFQ68658.1"/>
    <property type="molecule type" value="Genomic_DNA"/>
</dbReference>
<evidence type="ECO:0000256" key="1">
    <source>
        <dbReference type="SAM" id="MobiDB-lite"/>
    </source>
</evidence>
<evidence type="ECO:0008006" key="4">
    <source>
        <dbReference type="Google" id="ProtNLM"/>
    </source>
</evidence>